<comment type="caution">
    <text evidence="2">The sequence shown here is derived from an EMBL/GenBank/DDBJ whole genome shotgun (WGS) entry which is preliminary data.</text>
</comment>
<dbReference type="Gene3D" id="2.40.70.10">
    <property type="entry name" value="Acid Proteases"/>
    <property type="match status" value="1"/>
</dbReference>
<dbReference type="PANTHER" id="PTHR33240:SF8">
    <property type="entry name" value="OS03G0439900 PROTEIN"/>
    <property type="match status" value="1"/>
</dbReference>
<reference evidence="2" key="1">
    <citation type="submission" date="2019-12" db="EMBL/GenBank/DDBJ databases">
        <title>Genome sequencing and annotation of Brassica cretica.</title>
        <authorList>
            <person name="Studholme D.J."/>
            <person name="Sarris P."/>
        </authorList>
    </citation>
    <scope>NUCLEOTIDE SEQUENCE</scope>
    <source>
        <strain evidence="2">PFS-109/04</strain>
        <tissue evidence="2">Leaf</tissue>
    </source>
</reference>
<organism evidence="2 3">
    <name type="scientific">Brassica cretica</name>
    <name type="common">Mustard</name>
    <dbReference type="NCBI Taxonomy" id="69181"/>
    <lineage>
        <taxon>Eukaryota</taxon>
        <taxon>Viridiplantae</taxon>
        <taxon>Streptophyta</taxon>
        <taxon>Embryophyta</taxon>
        <taxon>Tracheophyta</taxon>
        <taxon>Spermatophyta</taxon>
        <taxon>Magnoliopsida</taxon>
        <taxon>eudicotyledons</taxon>
        <taxon>Gunneridae</taxon>
        <taxon>Pentapetalae</taxon>
        <taxon>rosids</taxon>
        <taxon>malvids</taxon>
        <taxon>Brassicales</taxon>
        <taxon>Brassicaceae</taxon>
        <taxon>Brassiceae</taxon>
        <taxon>Brassica</taxon>
    </lineage>
</organism>
<proteinExistence type="predicted"/>
<dbReference type="CDD" id="cd00303">
    <property type="entry name" value="retropepsin_like"/>
    <property type="match status" value="1"/>
</dbReference>
<dbReference type="InterPro" id="IPR021109">
    <property type="entry name" value="Peptidase_aspartic_dom_sf"/>
</dbReference>
<dbReference type="EMBL" id="QGKX02002183">
    <property type="protein sequence ID" value="KAF3486159.1"/>
    <property type="molecule type" value="Genomic_DNA"/>
</dbReference>
<gene>
    <name evidence="2" type="ORF">F2Q69_00052505</name>
</gene>
<accession>A0A8S9MXL8</accession>
<dbReference type="PANTHER" id="PTHR33240">
    <property type="entry name" value="OS08G0508500 PROTEIN"/>
    <property type="match status" value="1"/>
</dbReference>
<feature type="compositionally biased region" description="Basic and acidic residues" evidence="1">
    <location>
        <begin position="168"/>
        <end position="189"/>
    </location>
</feature>
<dbReference type="Proteomes" id="UP000712600">
    <property type="component" value="Unassembled WGS sequence"/>
</dbReference>
<feature type="region of interest" description="Disordered" evidence="1">
    <location>
        <begin position="164"/>
        <end position="190"/>
    </location>
</feature>
<evidence type="ECO:0000313" key="3">
    <source>
        <dbReference type="Proteomes" id="UP000712600"/>
    </source>
</evidence>
<sequence>MQDSTCANVISFKGRATVDRAKPRNDLFVIELTIRDVDVARVLIDTRSSADINFKDTLEKIGIDQSEIVKYPSPLLGLLRETTMAYGTINLAVKAGTVTRVTEFLVVDRPASYNIIMGTPWLNTMRAIPSTYHLCLKFPTPNGVEEIWGNPRVSHVCYAAEQKRKRPDLKTTPRKAEKKNSNKDSRSQDSAELFWQSRNITALEEKREPTCEPVVTVCLDEAFPERCVEIGANLREPLKT</sequence>
<dbReference type="AlphaFoldDB" id="A0A8S9MXL8"/>
<name>A0A8S9MXL8_BRACR</name>
<protein>
    <recommendedName>
        <fullName evidence="4">Retropepsins domain-containing protein</fullName>
    </recommendedName>
</protein>
<evidence type="ECO:0000256" key="1">
    <source>
        <dbReference type="SAM" id="MobiDB-lite"/>
    </source>
</evidence>
<evidence type="ECO:0008006" key="4">
    <source>
        <dbReference type="Google" id="ProtNLM"/>
    </source>
</evidence>
<evidence type="ECO:0000313" key="2">
    <source>
        <dbReference type="EMBL" id="KAF3486159.1"/>
    </source>
</evidence>